<evidence type="ECO:0000313" key="6">
    <source>
        <dbReference type="Proteomes" id="UP001589647"/>
    </source>
</evidence>
<organism evidence="5 6">
    <name type="scientific">Nonomuraea spiralis</name>
    <dbReference type="NCBI Taxonomy" id="46182"/>
    <lineage>
        <taxon>Bacteria</taxon>
        <taxon>Bacillati</taxon>
        <taxon>Actinomycetota</taxon>
        <taxon>Actinomycetes</taxon>
        <taxon>Streptosporangiales</taxon>
        <taxon>Streptosporangiaceae</taxon>
        <taxon>Nonomuraea</taxon>
    </lineage>
</organism>
<evidence type="ECO:0000313" key="5">
    <source>
        <dbReference type="EMBL" id="MFB9209965.1"/>
    </source>
</evidence>
<dbReference type="PANTHER" id="PTHR47506:SF6">
    <property type="entry name" value="HTH-TYPE TRANSCRIPTIONAL REPRESSOR NEMR"/>
    <property type="match status" value="1"/>
</dbReference>
<dbReference type="RefSeq" id="WP_189651489.1">
    <property type="nucleotide sequence ID" value="NZ_BMRC01000020.1"/>
</dbReference>
<dbReference type="InterPro" id="IPR001647">
    <property type="entry name" value="HTH_TetR"/>
</dbReference>
<sequence length="184" mass="19622">MDRRAELAGQVLDYVLEHGLIGLSLRPLAAALNTSDRMLIYHFGSKERLVGAALALAQQRLAAAVEPPGQAVRSVADLVRHLWSSLAHPSGTQTTRLYLDLSVLAAKEPERWRAAVEQLRGPWREPLRGGLLALGVAAGEAEPLADLILATLDGLALDRMVAADPARADNAAAAFADLLDRNPG</sequence>
<evidence type="ECO:0000256" key="1">
    <source>
        <dbReference type="ARBA" id="ARBA00023015"/>
    </source>
</evidence>
<protein>
    <submittedName>
        <fullName evidence="5">TetR family transcriptional regulator</fullName>
    </submittedName>
</protein>
<keyword evidence="2" id="KW-0238">DNA-binding</keyword>
<evidence type="ECO:0000256" key="2">
    <source>
        <dbReference type="ARBA" id="ARBA00023125"/>
    </source>
</evidence>
<accession>A0ABV5J181</accession>
<dbReference type="InterPro" id="IPR036271">
    <property type="entry name" value="Tet_transcr_reg_TetR-rel_C_sf"/>
</dbReference>
<name>A0ABV5J181_9ACTN</name>
<keyword evidence="3" id="KW-0804">Transcription</keyword>
<dbReference type="Pfam" id="PF00440">
    <property type="entry name" value="TetR_N"/>
    <property type="match status" value="1"/>
</dbReference>
<dbReference type="PANTHER" id="PTHR47506">
    <property type="entry name" value="TRANSCRIPTIONAL REGULATORY PROTEIN"/>
    <property type="match status" value="1"/>
</dbReference>
<keyword evidence="1" id="KW-0805">Transcription regulation</keyword>
<gene>
    <name evidence="5" type="ORF">ACFFV7_52885</name>
</gene>
<feature type="domain" description="HTH tetR-type" evidence="4">
    <location>
        <begin position="17"/>
        <end position="52"/>
    </location>
</feature>
<dbReference type="EMBL" id="JBHMEI010000109">
    <property type="protein sequence ID" value="MFB9209965.1"/>
    <property type="molecule type" value="Genomic_DNA"/>
</dbReference>
<evidence type="ECO:0000259" key="4">
    <source>
        <dbReference type="Pfam" id="PF00440"/>
    </source>
</evidence>
<dbReference type="SUPFAM" id="SSF46689">
    <property type="entry name" value="Homeodomain-like"/>
    <property type="match status" value="1"/>
</dbReference>
<proteinExistence type="predicted"/>
<dbReference type="InterPro" id="IPR009057">
    <property type="entry name" value="Homeodomain-like_sf"/>
</dbReference>
<reference evidence="5 6" key="1">
    <citation type="submission" date="2024-09" db="EMBL/GenBank/DDBJ databases">
        <authorList>
            <person name="Sun Q."/>
            <person name="Mori K."/>
        </authorList>
    </citation>
    <scope>NUCLEOTIDE SEQUENCE [LARGE SCALE GENOMIC DNA]</scope>
    <source>
        <strain evidence="5 6">CCM 3426</strain>
    </source>
</reference>
<dbReference type="SUPFAM" id="SSF48498">
    <property type="entry name" value="Tetracyclin repressor-like, C-terminal domain"/>
    <property type="match status" value="1"/>
</dbReference>
<evidence type="ECO:0000256" key="3">
    <source>
        <dbReference type="ARBA" id="ARBA00023163"/>
    </source>
</evidence>
<keyword evidence="6" id="KW-1185">Reference proteome</keyword>
<dbReference type="Gene3D" id="1.10.10.60">
    <property type="entry name" value="Homeodomain-like"/>
    <property type="match status" value="1"/>
</dbReference>
<dbReference type="Gene3D" id="1.10.357.10">
    <property type="entry name" value="Tetracycline Repressor, domain 2"/>
    <property type="match status" value="1"/>
</dbReference>
<comment type="caution">
    <text evidence="5">The sequence shown here is derived from an EMBL/GenBank/DDBJ whole genome shotgun (WGS) entry which is preliminary data.</text>
</comment>
<dbReference type="Proteomes" id="UP001589647">
    <property type="component" value="Unassembled WGS sequence"/>
</dbReference>